<evidence type="ECO:0000256" key="3">
    <source>
        <dbReference type="ARBA" id="ARBA00022695"/>
    </source>
</evidence>
<dbReference type="InterPro" id="IPR029060">
    <property type="entry name" value="PIN-like_dom_sf"/>
</dbReference>
<keyword evidence="9 15" id="KW-0239">DNA-directed DNA polymerase</keyword>
<evidence type="ECO:0000256" key="14">
    <source>
        <dbReference type="NCBIfam" id="TIGR00593"/>
    </source>
</evidence>
<keyword evidence="2 15" id="KW-0808">Transferase</keyword>
<dbReference type="CDD" id="cd09859">
    <property type="entry name" value="PIN_53EXO"/>
    <property type="match status" value="1"/>
</dbReference>
<keyword evidence="3 15" id="KW-0548">Nucleotidyltransferase</keyword>
<evidence type="ECO:0000256" key="2">
    <source>
        <dbReference type="ARBA" id="ARBA00022679"/>
    </source>
</evidence>
<evidence type="ECO:0000256" key="11">
    <source>
        <dbReference type="ARBA" id="ARBA00023204"/>
    </source>
</evidence>
<dbReference type="SMART" id="SM00475">
    <property type="entry name" value="53EXOc"/>
    <property type="match status" value="1"/>
</dbReference>
<evidence type="ECO:0000259" key="17">
    <source>
        <dbReference type="SMART" id="SM00475"/>
    </source>
</evidence>
<dbReference type="InterPro" id="IPR008918">
    <property type="entry name" value="HhH2"/>
</dbReference>
<dbReference type="AlphaFoldDB" id="A0A1G7P4W3"/>
<evidence type="ECO:0000256" key="12">
    <source>
        <dbReference type="ARBA" id="ARBA00049244"/>
    </source>
</evidence>
<dbReference type="PANTHER" id="PTHR10133">
    <property type="entry name" value="DNA POLYMERASE I"/>
    <property type="match status" value="1"/>
</dbReference>
<dbReference type="FunFam" id="1.10.150.20:FF:000003">
    <property type="entry name" value="DNA polymerase I"/>
    <property type="match status" value="1"/>
</dbReference>
<dbReference type="InterPro" id="IPR036279">
    <property type="entry name" value="5-3_exonuclease_C_sf"/>
</dbReference>
<dbReference type="SMART" id="SM00279">
    <property type="entry name" value="HhH2"/>
    <property type="match status" value="1"/>
</dbReference>
<keyword evidence="6 15" id="KW-0227">DNA damage</keyword>
<dbReference type="FunFam" id="1.10.150.20:FF:000002">
    <property type="entry name" value="DNA polymerase I"/>
    <property type="match status" value="1"/>
</dbReference>
<evidence type="ECO:0000256" key="16">
    <source>
        <dbReference type="SAM" id="MobiDB-lite"/>
    </source>
</evidence>
<keyword evidence="5" id="KW-0540">Nuclease</keyword>
<dbReference type="CDD" id="cd06140">
    <property type="entry name" value="DNA_polA_I_Bacillus_like_exo"/>
    <property type="match status" value="1"/>
</dbReference>
<keyword evidence="7 15" id="KW-0378">Hydrolase</keyword>
<dbReference type="GO" id="GO:0006302">
    <property type="term" value="P:double-strand break repair"/>
    <property type="evidence" value="ECO:0007669"/>
    <property type="project" value="TreeGrafter"/>
</dbReference>
<name>A0A1G7P4W3_9ACTN</name>
<dbReference type="Proteomes" id="UP000199406">
    <property type="component" value="Unassembled WGS sequence"/>
</dbReference>
<dbReference type="NCBIfam" id="NF004397">
    <property type="entry name" value="PRK05755.1"/>
    <property type="match status" value="1"/>
</dbReference>
<evidence type="ECO:0000256" key="8">
    <source>
        <dbReference type="ARBA" id="ARBA00022839"/>
    </source>
</evidence>
<dbReference type="SUPFAM" id="SSF56672">
    <property type="entry name" value="DNA/RNA polymerases"/>
    <property type="match status" value="1"/>
</dbReference>
<keyword evidence="11 15" id="KW-0234">DNA repair</keyword>
<evidence type="ECO:0000313" key="20">
    <source>
        <dbReference type="Proteomes" id="UP000199406"/>
    </source>
</evidence>
<evidence type="ECO:0000256" key="13">
    <source>
        <dbReference type="ARBA" id="ARBA00053603"/>
    </source>
</evidence>
<dbReference type="PRINTS" id="PR00868">
    <property type="entry name" value="DNAPOLI"/>
</dbReference>
<dbReference type="SUPFAM" id="SSF47807">
    <property type="entry name" value="5' to 3' exonuclease, C-terminal subdomain"/>
    <property type="match status" value="1"/>
</dbReference>
<dbReference type="RefSeq" id="WP_091769507.1">
    <property type="nucleotide sequence ID" value="NZ_FNBT01000007.1"/>
</dbReference>
<keyword evidence="20" id="KW-1185">Reference proteome</keyword>
<dbReference type="InterPro" id="IPR012337">
    <property type="entry name" value="RNaseH-like_sf"/>
</dbReference>
<proteinExistence type="inferred from homology"/>
<evidence type="ECO:0000256" key="5">
    <source>
        <dbReference type="ARBA" id="ARBA00022722"/>
    </source>
</evidence>
<evidence type="ECO:0000256" key="4">
    <source>
        <dbReference type="ARBA" id="ARBA00022705"/>
    </source>
</evidence>
<feature type="domain" description="DNA-directed DNA polymerase family A palm" evidence="18">
    <location>
        <begin position="671"/>
        <end position="878"/>
    </location>
</feature>
<comment type="similarity">
    <text evidence="1 15">Belongs to the DNA polymerase type-A family.</text>
</comment>
<dbReference type="Pfam" id="PF00476">
    <property type="entry name" value="DNA_pol_A"/>
    <property type="match status" value="1"/>
</dbReference>
<dbReference type="InterPro" id="IPR002421">
    <property type="entry name" value="5-3_exonuclease"/>
</dbReference>
<dbReference type="Gene3D" id="3.30.70.370">
    <property type="match status" value="1"/>
</dbReference>
<evidence type="ECO:0000256" key="7">
    <source>
        <dbReference type="ARBA" id="ARBA00022801"/>
    </source>
</evidence>
<dbReference type="InterPro" id="IPR020045">
    <property type="entry name" value="DNA_polI_H3TH"/>
</dbReference>
<dbReference type="InterPro" id="IPR020046">
    <property type="entry name" value="5-3_exonucl_a-hlix_arch_N"/>
</dbReference>
<dbReference type="Gene3D" id="3.30.420.10">
    <property type="entry name" value="Ribonuclease H-like superfamily/Ribonuclease H"/>
    <property type="match status" value="1"/>
</dbReference>
<comment type="function">
    <text evidence="13">In addition to polymerase activity, this DNA polymerase exhibits 3'-5' and 5'-3' exonuclease activity.</text>
</comment>
<evidence type="ECO:0000259" key="18">
    <source>
        <dbReference type="SMART" id="SM00482"/>
    </source>
</evidence>
<evidence type="ECO:0000313" key="19">
    <source>
        <dbReference type="EMBL" id="SDF80639.1"/>
    </source>
</evidence>
<dbReference type="InterPro" id="IPR036397">
    <property type="entry name" value="RNaseH_sf"/>
</dbReference>
<dbReference type="EMBL" id="FNBT01000007">
    <property type="protein sequence ID" value="SDF80639.1"/>
    <property type="molecule type" value="Genomic_DNA"/>
</dbReference>
<evidence type="ECO:0000256" key="15">
    <source>
        <dbReference type="RuleBase" id="RU004460"/>
    </source>
</evidence>
<protein>
    <recommendedName>
        <fullName evidence="14 15">DNA polymerase I</fullName>
        <ecNumber evidence="14 15">2.7.7.7</ecNumber>
    </recommendedName>
</protein>
<dbReference type="SUPFAM" id="SSF53098">
    <property type="entry name" value="Ribonuclease H-like"/>
    <property type="match status" value="1"/>
</dbReference>
<feature type="region of interest" description="Disordered" evidence="16">
    <location>
        <begin position="1"/>
        <end position="23"/>
    </location>
</feature>
<dbReference type="GO" id="GO:0006261">
    <property type="term" value="P:DNA-templated DNA replication"/>
    <property type="evidence" value="ECO:0007669"/>
    <property type="project" value="UniProtKB-UniRule"/>
</dbReference>
<dbReference type="Gene3D" id="3.40.50.1010">
    <property type="entry name" value="5'-nuclease"/>
    <property type="match status" value="1"/>
</dbReference>
<dbReference type="CDD" id="cd09898">
    <property type="entry name" value="H3TH_53EXO"/>
    <property type="match status" value="1"/>
</dbReference>
<dbReference type="GO" id="GO:0003887">
    <property type="term" value="F:DNA-directed DNA polymerase activity"/>
    <property type="evidence" value="ECO:0007669"/>
    <property type="project" value="UniProtKB-UniRule"/>
</dbReference>
<dbReference type="InterPro" id="IPR001098">
    <property type="entry name" value="DNA-dir_DNA_pol_A_palm_dom"/>
</dbReference>
<dbReference type="OrthoDB" id="9806424at2"/>
<reference evidence="20" key="1">
    <citation type="submission" date="2016-10" db="EMBL/GenBank/DDBJ databases">
        <authorList>
            <person name="Varghese N."/>
            <person name="Submissions S."/>
        </authorList>
    </citation>
    <scope>NUCLEOTIDE SEQUENCE [LARGE SCALE GENOMIC DNA]</scope>
    <source>
        <strain evidence="20">DSM 44268</strain>
    </source>
</reference>
<keyword evidence="8 15" id="KW-0269">Exonuclease</keyword>
<dbReference type="CDD" id="cd08637">
    <property type="entry name" value="DNA_pol_A_pol_I_C"/>
    <property type="match status" value="1"/>
</dbReference>
<dbReference type="Pfam" id="PF02739">
    <property type="entry name" value="5_3_exonuc_N"/>
    <property type="match status" value="1"/>
</dbReference>
<dbReference type="SUPFAM" id="SSF88723">
    <property type="entry name" value="PIN domain-like"/>
    <property type="match status" value="1"/>
</dbReference>
<dbReference type="FunFam" id="3.40.50.1010:FF:000001">
    <property type="entry name" value="DNA polymerase I"/>
    <property type="match status" value="1"/>
</dbReference>
<organism evidence="19 20">
    <name type="scientific">Blastococcus aurantiacus</name>
    <dbReference type="NCBI Taxonomy" id="1550231"/>
    <lineage>
        <taxon>Bacteria</taxon>
        <taxon>Bacillati</taxon>
        <taxon>Actinomycetota</taxon>
        <taxon>Actinomycetes</taxon>
        <taxon>Geodermatophilales</taxon>
        <taxon>Geodermatophilaceae</taxon>
        <taxon>Blastococcus</taxon>
    </lineage>
</organism>
<dbReference type="GO" id="GO:0003677">
    <property type="term" value="F:DNA binding"/>
    <property type="evidence" value="ECO:0007669"/>
    <property type="project" value="UniProtKB-UniRule"/>
</dbReference>
<dbReference type="Gene3D" id="1.10.150.20">
    <property type="entry name" value="5' to 3' exonuclease, C-terminal subdomain"/>
    <property type="match status" value="2"/>
</dbReference>
<dbReference type="InterPro" id="IPR043502">
    <property type="entry name" value="DNA/RNA_pol_sf"/>
</dbReference>
<dbReference type="SMART" id="SM00482">
    <property type="entry name" value="POLAc"/>
    <property type="match status" value="1"/>
</dbReference>
<keyword evidence="4 15" id="KW-0235">DNA replication</keyword>
<dbReference type="STRING" id="1550231.SAMN05660662_3429"/>
<dbReference type="InterPro" id="IPR002298">
    <property type="entry name" value="DNA_polymerase_A"/>
</dbReference>
<keyword evidence="10 15" id="KW-0238">DNA-binding</keyword>
<dbReference type="InterPro" id="IPR054690">
    <property type="entry name" value="DNA_polI_exonuclease"/>
</dbReference>
<dbReference type="NCBIfam" id="TIGR00593">
    <property type="entry name" value="pola"/>
    <property type="match status" value="1"/>
</dbReference>
<feature type="domain" description="5'-3' exonuclease" evidence="17">
    <location>
        <begin position="22"/>
        <end position="284"/>
    </location>
</feature>
<dbReference type="Pfam" id="PF22619">
    <property type="entry name" value="DNA_polI_exo1"/>
    <property type="match status" value="1"/>
</dbReference>
<sequence>MSAPVSTSAPAAPSATAHPPAPRPRLLLLDGHSLAYRAFFALPVENFSTTTGQPTNAVYGFTSMLINILRDEQPTHLAVAFDVGRKTFRSEIFAEYKANRAESPTDFRGQVSLVQEVLGALRVPVITAEGYEADDVIATLTVQAVEQGMDVLIATGDRDALQLVNEHVTVLYPRKGVSDMTRFTPEAVQEKYGLTPTQYPDFAALRGDPSDNLPSIPSVGEKTAAKWVREYGSLDALVDQVDTVKGKVGEKLREHLSSVMQNRRLTELDRAVPLEIGPEDLAVQAWDRNEVHTLFDNLQFRVLRDRLFATLTSAEPEVEGGFEVDLDELARGELGEWLDTHARGRTGVIFRGIWGRGTGELTGIALAGGDDHATFVDLGPGLDVADEQALAAWLADPDRPKVVHEVKGPLLAIWARGWELAGMVSDTALAAYLALPGQRSFDLGDLAVRYLRRELKDTAEPEGQLTLDGLGPTEDDVAREAAHADALKAVAVNDLSDALETVLGSKGGDALLGGIELPLTRVLAAMEYRGIAVDLDFLHDLQKEFADGVAAAAAECYAVIGREVNLGSPKQLQAVLFDELGLPKTKKNKTGYTTDADALTSLLASTGHPFLEHLLRHRDVTRLRTVIDGLIPMVDDVSRIHTTFQQTIAATGRLSSTDPNLQNIPIRTAEGRRIRQAFVVGQGYESLMTADYSQIEMRIMAHLSGDEGLIEAFMSGEDLHSFVASRAFDIPISEVDPEMRRRIKAMSYGLAYGLSAYGLSGQLRISVEEAREQMHAYFERFGGIRDYLDGVVDDARQTGYTETTLGRRRYLPDLTSDNGQRRQMAERMALNAPIQGSAADVIKVAMLNVEKAIAAEGLESRMLLQVHDELVLEVAPGEKDALETLVRREMAGAAELSVPLEVSVGFGRTWNDAAH</sequence>
<accession>A0A1G7P4W3</accession>
<comment type="function">
    <text evidence="15">In addition to polymerase activity, this DNA polymerase exhibits 5'-3' exonuclease activity.</text>
</comment>
<dbReference type="GO" id="GO:0008409">
    <property type="term" value="F:5'-3' exonuclease activity"/>
    <property type="evidence" value="ECO:0007669"/>
    <property type="project" value="UniProtKB-UniRule"/>
</dbReference>
<dbReference type="InterPro" id="IPR018320">
    <property type="entry name" value="DNA_polymerase_1"/>
</dbReference>
<evidence type="ECO:0000256" key="10">
    <source>
        <dbReference type="ARBA" id="ARBA00023125"/>
    </source>
</evidence>
<dbReference type="EC" id="2.7.7.7" evidence="14 15"/>
<dbReference type="Pfam" id="PF01367">
    <property type="entry name" value="5_3_exonuc"/>
    <property type="match status" value="1"/>
</dbReference>
<gene>
    <name evidence="15" type="primary">polA</name>
    <name evidence="19" type="ORF">SAMN05660662_3429</name>
</gene>
<dbReference type="PANTHER" id="PTHR10133:SF27">
    <property type="entry name" value="DNA POLYMERASE NU"/>
    <property type="match status" value="1"/>
</dbReference>
<evidence type="ECO:0000256" key="9">
    <source>
        <dbReference type="ARBA" id="ARBA00022932"/>
    </source>
</evidence>
<evidence type="ECO:0000256" key="6">
    <source>
        <dbReference type="ARBA" id="ARBA00022763"/>
    </source>
</evidence>
<comment type="catalytic activity">
    <reaction evidence="12 15">
        <text>DNA(n) + a 2'-deoxyribonucleoside 5'-triphosphate = DNA(n+1) + diphosphate</text>
        <dbReference type="Rhea" id="RHEA:22508"/>
        <dbReference type="Rhea" id="RHEA-COMP:17339"/>
        <dbReference type="Rhea" id="RHEA-COMP:17340"/>
        <dbReference type="ChEBI" id="CHEBI:33019"/>
        <dbReference type="ChEBI" id="CHEBI:61560"/>
        <dbReference type="ChEBI" id="CHEBI:173112"/>
        <dbReference type="EC" id="2.7.7.7"/>
    </reaction>
</comment>
<evidence type="ECO:0000256" key="1">
    <source>
        <dbReference type="ARBA" id="ARBA00007705"/>
    </source>
</evidence>
<dbReference type="Gene3D" id="1.20.1060.10">
    <property type="entry name" value="Taq DNA Polymerase, Chain T, domain 4"/>
    <property type="match status" value="1"/>
</dbReference>